<evidence type="ECO:0000256" key="1">
    <source>
        <dbReference type="ARBA" id="ARBA00004651"/>
    </source>
</evidence>
<evidence type="ECO:0000256" key="5">
    <source>
        <dbReference type="ARBA" id="ARBA00023136"/>
    </source>
</evidence>
<keyword evidence="9" id="KW-1185">Reference proteome</keyword>
<comment type="subcellular location">
    <subcellularLocation>
        <location evidence="1">Cell membrane</location>
        <topology evidence="1">Multi-pass membrane protein</topology>
    </subcellularLocation>
</comment>
<feature type="transmembrane region" description="Helical" evidence="7">
    <location>
        <begin position="235"/>
        <end position="257"/>
    </location>
</feature>
<dbReference type="Gene3D" id="1.20.1250.20">
    <property type="entry name" value="MFS general substrate transporter like domains"/>
    <property type="match status" value="1"/>
</dbReference>
<gene>
    <name evidence="8" type="ORF">AFR_32585</name>
</gene>
<evidence type="ECO:0000256" key="3">
    <source>
        <dbReference type="ARBA" id="ARBA00022692"/>
    </source>
</evidence>
<evidence type="ECO:0000313" key="9">
    <source>
        <dbReference type="Proteomes" id="UP000017746"/>
    </source>
</evidence>
<dbReference type="KEGG" id="afs:AFR_32585"/>
<evidence type="ECO:0000256" key="6">
    <source>
        <dbReference type="SAM" id="MobiDB-lite"/>
    </source>
</evidence>
<dbReference type="Pfam" id="PF07690">
    <property type="entry name" value="MFS_1"/>
    <property type="match status" value="1"/>
</dbReference>
<dbReference type="PANTHER" id="PTHR23513:SF11">
    <property type="entry name" value="STAPHYLOFERRIN A TRANSPORTER"/>
    <property type="match status" value="1"/>
</dbReference>
<dbReference type="InterPro" id="IPR036259">
    <property type="entry name" value="MFS_trans_sf"/>
</dbReference>
<feature type="transmembrane region" description="Helical" evidence="7">
    <location>
        <begin position="324"/>
        <end position="344"/>
    </location>
</feature>
<accession>U5W9W9</accession>
<dbReference type="RefSeq" id="WP_023561114.1">
    <property type="nucleotide sequence ID" value="NC_022657.1"/>
</dbReference>
<dbReference type="GO" id="GO:0022857">
    <property type="term" value="F:transmembrane transporter activity"/>
    <property type="evidence" value="ECO:0007669"/>
    <property type="project" value="InterPro"/>
</dbReference>
<dbReference type="AlphaFoldDB" id="U5W9W9"/>
<feature type="transmembrane region" description="Helical" evidence="7">
    <location>
        <begin position="182"/>
        <end position="202"/>
    </location>
</feature>
<proteinExistence type="predicted"/>
<organism evidence="8 9">
    <name type="scientific">Actinoplanes friuliensis DSM 7358</name>
    <dbReference type="NCBI Taxonomy" id="1246995"/>
    <lineage>
        <taxon>Bacteria</taxon>
        <taxon>Bacillati</taxon>
        <taxon>Actinomycetota</taxon>
        <taxon>Actinomycetes</taxon>
        <taxon>Micromonosporales</taxon>
        <taxon>Micromonosporaceae</taxon>
        <taxon>Actinoplanes</taxon>
    </lineage>
</organism>
<feature type="transmembrane region" description="Helical" evidence="7">
    <location>
        <begin position="302"/>
        <end position="318"/>
    </location>
</feature>
<feature type="transmembrane region" description="Helical" evidence="7">
    <location>
        <begin position="60"/>
        <end position="81"/>
    </location>
</feature>
<feature type="transmembrane region" description="Helical" evidence="7">
    <location>
        <begin position="30"/>
        <end position="54"/>
    </location>
</feature>
<evidence type="ECO:0000313" key="8">
    <source>
        <dbReference type="EMBL" id="AGZ44775.1"/>
    </source>
</evidence>
<feature type="region of interest" description="Disordered" evidence="6">
    <location>
        <begin position="1"/>
        <end position="21"/>
    </location>
</feature>
<feature type="transmembrane region" description="Helical" evidence="7">
    <location>
        <begin position="269"/>
        <end position="290"/>
    </location>
</feature>
<dbReference type="STRING" id="1246995.AFR_32585"/>
<dbReference type="HOGENOM" id="CLU_034180_17_3_11"/>
<evidence type="ECO:0000256" key="4">
    <source>
        <dbReference type="ARBA" id="ARBA00022989"/>
    </source>
</evidence>
<name>U5W9W9_9ACTN</name>
<dbReference type="EMBL" id="CP006272">
    <property type="protein sequence ID" value="AGZ44775.1"/>
    <property type="molecule type" value="Genomic_DNA"/>
</dbReference>
<dbReference type="InterPro" id="IPR011701">
    <property type="entry name" value="MFS"/>
</dbReference>
<dbReference type="GO" id="GO:0005886">
    <property type="term" value="C:plasma membrane"/>
    <property type="evidence" value="ECO:0007669"/>
    <property type="project" value="UniProtKB-SubCell"/>
</dbReference>
<keyword evidence="2" id="KW-1003">Cell membrane</keyword>
<evidence type="ECO:0000256" key="7">
    <source>
        <dbReference type="SAM" id="Phobius"/>
    </source>
</evidence>
<protein>
    <submittedName>
        <fullName evidence="8">Major Facilitator Superfamily protein</fullName>
    </submittedName>
</protein>
<sequence>MAEVETPDGDDSEPRHLPTDRPLSSPPFRWFFIGRSVSLAGSFMSPVALSFGVLEITGSGAWLSAVLAAAVIPMVATMLIGGGIADRYRRDSVLRLTSLGAGITQAGVAVVLLTHQRPALLLPLAALNGVFQGLTTPTLRGILANLVSGRALQQASSQLASAGNTARILGPSAAGFLTASAGGGWAIAADAATFLAAAACFARISLPGRPPRAADDPSMLSALAEGWKYFRTRTWIWSVTLAFAIFNATTMGFWQVLGPVITNDTIGPGGWGLALSARGVGALLAGLILVKIPIMRRPMTPALTAMALAALPLILLGASSNLAWLMTATFIAGIVAEFFTFVWVTVTNTHIPERLLSRVGAHDEFWSFLSLPVGQISASALTEAVGSTTVAYAGGGIGAAAMLLTALVPSLRRIEINNK</sequence>
<dbReference type="PANTHER" id="PTHR23513">
    <property type="entry name" value="INTEGRAL MEMBRANE EFFLUX PROTEIN-RELATED"/>
    <property type="match status" value="1"/>
</dbReference>
<feature type="transmembrane region" description="Helical" evidence="7">
    <location>
        <begin position="93"/>
        <end position="114"/>
    </location>
</feature>
<feature type="transmembrane region" description="Helical" evidence="7">
    <location>
        <begin position="391"/>
        <end position="411"/>
    </location>
</feature>
<feature type="transmembrane region" description="Helical" evidence="7">
    <location>
        <begin position="365"/>
        <end position="385"/>
    </location>
</feature>
<keyword evidence="4 7" id="KW-1133">Transmembrane helix</keyword>
<dbReference type="PATRIC" id="fig|1246995.3.peg.6594"/>
<dbReference type="SUPFAM" id="SSF103473">
    <property type="entry name" value="MFS general substrate transporter"/>
    <property type="match status" value="1"/>
</dbReference>
<keyword evidence="3 7" id="KW-0812">Transmembrane</keyword>
<keyword evidence="5 7" id="KW-0472">Membrane</keyword>
<dbReference type="Proteomes" id="UP000017746">
    <property type="component" value="Chromosome"/>
</dbReference>
<dbReference type="CDD" id="cd06173">
    <property type="entry name" value="MFS_MefA_like"/>
    <property type="match status" value="1"/>
</dbReference>
<reference evidence="8 9" key="1">
    <citation type="journal article" date="2014" name="J. Biotechnol.">
        <title>Complete genome sequence of the actinobacterium Actinoplanes friuliensis HAG 010964, producer of the lipopeptide antibiotic friulimycin.</title>
        <authorList>
            <person name="Ruckert C."/>
            <person name="Szczepanowski R."/>
            <person name="Albersmeier A."/>
            <person name="Goesmann A."/>
            <person name="Fischer N."/>
            <person name="Steinkamper A."/>
            <person name="Puhler A."/>
            <person name="Biener R."/>
            <person name="Schwartz D."/>
            <person name="Kalinowski J."/>
        </authorList>
    </citation>
    <scope>NUCLEOTIDE SEQUENCE [LARGE SCALE GENOMIC DNA]</scope>
    <source>
        <strain evidence="8 9">DSM 7358</strain>
    </source>
</reference>
<feature type="compositionally biased region" description="Acidic residues" evidence="6">
    <location>
        <begin position="1"/>
        <end position="11"/>
    </location>
</feature>
<evidence type="ECO:0000256" key="2">
    <source>
        <dbReference type="ARBA" id="ARBA00022475"/>
    </source>
</evidence>
<dbReference type="eggNOG" id="COG2814">
    <property type="taxonomic scope" value="Bacteria"/>
</dbReference>